<name>A0A6B0YUG4_9CHLR</name>
<dbReference type="Pfam" id="PF02522">
    <property type="entry name" value="Antibiotic_NAT"/>
    <property type="match status" value="1"/>
</dbReference>
<keyword evidence="3 4" id="KW-0012">Acyltransferase</keyword>
<dbReference type="SUPFAM" id="SSF110710">
    <property type="entry name" value="TTHA0583/YokD-like"/>
    <property type="match status" value="1"/>
</dbReference>
<evidence type="ECO:0000256" key="1">
    <source>
        <dbReference type="ARBA" id="ARBA00006383"/>
    </source>
</evidence>
<dbReference type="EMBL" id="VXRG01000125">
    <property type="protein sequence ID" value="MXY94754.1"/>
    <property type="molecule type" value="Genomic_DNA"/>
</dbReference>
<dbReference type="PANTHER" id="PTHR11104:SF0">
    <property type="entry name" value="SPBETA PROPHAGE-DERIVED AMINOGLYCOSIDE N(3')-ACETYLTRANSFERASE-LIKE PROTEIN YOKD"/>
    <property type="match status" value="1"/>
</dbReference>
<comment type="similarity">
    <text evidence="1 4">Belongs to the antibiotic N-acetyltransferase family.</text>
</comment>
<dbReference type="InterPro" id="IPR003679">
    <property type="entry name" value="Amioglycoside_AcTrfase"/>
</dbReference>
<evidence type="ECO:0000256" key="4">
    <source>
        <dbReference type="RuleBase" id="RU365031"/>
    </source>
</evidence>
<dbReference type="GO" id="GO:0046677">
    <property type="term" value="P:response to antibiotic"/>
    <property type="evidence" value="ECO:0007669"/>
    <property type="project" value="UniProtKB-KW"/>
</dbReference>
<accession>A0A6B0YUG4</accession>
<dbReference type="InterPro" id="IPR028345">
    <property type="entry name" value="Antibiotic_NAT-like"/>
</dbReference>
<keyword evidence="2 4" id="KW-0808">Transferase</keyword>
<reference evidence="5" key="1">
    <citation type="submission" date="2019-09" db="EMBL/GenBank/DDBJ databases">
        <title>Characterisation of the sponge microbiome using genome-centric metagenomics.</title>
        <authorList>
            <person name="Engelberts J.P."/>
            <person name="Robbins S.J."/>
            <person name="De Goeij J.M."/>
            <person name="Aranda M."/>
            <person name="Bell S.C."/>
            <person name="Webster N.S."/>
        </authorList>
    </citation>
    <scope>NUCLEOTIDE SEQUENCE</scope>
    <source>
        <strain evidence="5">SB0664_bin_27</strain>
    </source>
</reference>
<keyword evidence="4" id="KW-0046">Antibiotic resistance</keyword>
<comment type="caution">
    <text evidence="5">The sequence shown here is derived from an EMBL/GenBank/DDBJ whole genome shotgun (WGS) entry which is preliminary data.</text>
</comment>
<evidence type="ECO:0000256" key="2">
    <source>
        <dbReference type="ARBA" id="ARBA00022679"/>
    </source>
</evidence>
<dbReference type="EC" id="2.3.1.-" evidence="4"/>
<evidence type="ECO:0000313" key="5">
    <source>
        <dbReference type="EMBL" id="MXY94754.1"/>
    </source>
</evidence>
<comment type="catalytic activity">
    <reaction evidence="4">
        <text>a 2-deoxystreptamine antibiotic + acetyl-CoA = an N(3)-acetyl-2-deoxystreptamine antibiotic + CoA + H(+)</text>
        <dbReference type="Rhea" id="RHEA:12665"/>
        <dbReference type="ChEBI" id="CHEBI:15378"/>
        <dbReference type="ChEBI" id="CHEBI:57287"/>
        <dbReference type="ChEBI" id="CHEBI:57288"/>
        <dbReference type="ChEBI" id="CHEBI:57921"/>
        <dbReference type="ChEBI" id="CHEBI:77452"/>
        <dbReference type="EC" id="2.3.1.81"/>
    </reaction>
</comment>
<proteinExistence type="inferred from homology"/>
<evidence type="ECO:0000256" key="3">
    <source>
        <dbReference type="ARBA" id="ARBA00023315"/>
    </source>
</evidence>
<dbReference type="PANTHER" id="PTHR11104">
    <property type="entry name" value="AMINOGLYCOSIDE N3-ACETYLTRANSFERASE"/>
    <property type="match status" value="1"/>
</dbReference>
<organism evidence="5">
    <name type="scientific">Caldilineaceae bacterium SB0664_bin_27</name>
    <dbReference type="NCBI Taxonomy" id="2605260"/>
    <lineage>
        <taxon>Bacteria</taxon>
        <taxon>Bacillati</taxon>
        <taxon>Chloroflexota</taxon>
        <taxon>Caldilineae</taxon>
        <taxon>Caldilineales</taxon>
        <taxon>Caldilineaceae</taxon>
    </lineage>
</organism>
<protein>
    <recommendedName>
        <fullName evidence="4">Aminoglycoside N(3)-acetyltransferase</fullName>
        <ecNumber evidence="4">2.3.1.-</ecNumber>
    </recommendedName>
</protein>
<gene>
    <name evidence="5" type="ORF">F4Y42_15050</name>
</gene>
<sequence length="245" mass="27770">MPPYDSCDLTCDLRRLGVEKGDVLFVHSSFKSLGPVEGGAESVIRALEDAIGPEGLLLMPSFNLIKWELRPETWDINSTPSTVGWITEQFRQLPGVYRSDHYSHSVAARGRGAKDFVGGHLREEGYGSHWDRKPWGKTYGLHSPMYRGYQARGNLLMLGVDYYTSTYVHLVEAMYWHTLRAQRRDTDREPAFPALDRVKLGAFWEGLGEPQHGRVGDAACRLFGIRGYVDALLAEVERNPRPYLR</sequence>
<dbReference type="GO" id="GO:0046353">
    <property type="term" value="F:aminoglycoside 3-N-acetyltransferase activity"/>
    <property type="evidence" value="ECO:0007669"/>
    <property type="project" value="UniProtKB-EC"/>
</dbReference>
<dbReference type="AlphaFoldDB" id="A0A6B0YUG4"/>